<accession>A0A023VX60</accession>
<organism evidence="1">
    <name type="scientific">Brassica juncea var. tumida</name>
    <dbReference type="NCBI Taxonomy" id="323352"/>
    <lineage>
        <taxon>Eukaryota</taxon>
        <taxon>Viridiplantae</taxon>
        <taxon>Streptophyta</taxon>
        <taxon>Embryophyta</taxon>
        <taxon>Tracheophyta</taxon>
        <taxon>Spermatophyta</taxon>
        <taxon>Magnoliopsida</taxon>
        <taxon>eudicotyledons</taxon>
        <taxon>Gunneridae</taxon>
        <taxon>Pentapetalae</taxon>
        <taxon>rosids</taxon>
        <taxon>malvids</taxon>
        <taxon>Brassicales</taxon>
        <taxon>Brassicaceae</taxon>
        <taxon>Brassiceae</taxon>
        <taxon>Brassica</taxon>
    </lineage>
</organism>
<gene>
    <name evidence="1" type="primary">orf132</name>
</gene>
<keyword evidence="1" id="KW-0496">Mitochondrion</keyword>
<sequence length="132" mass="15093">MRKTEIPLRRKQHHVKRRWCHSQDHKPSSPSFQRATKTHLLLRLPCPCPCSLPMVSSELLGVSAMVLHHPSNVISSNHALEPVYFWGTPLVLKGISSWTWLVTLSTSLDMWHEDIYPMAFAHDAQGTTSSYH</sequence>
<evidence type="ECO:0000313" key="1">
    <source>
        <dbReference type="EMBL" id="AHY20351.1"/>
    </source>
</evidence>
<reference evidence="1" key="1">
    <citation type="submission" date="2014-02" db="EMBL/GenBank/DDBJ databases">
        <title>The mitochondrial genome of Brassica juncea var tumida Tsen et Lee.</title>
        <authorList>
            <person name="Yang J."/>
            <person name="Liu D."/>
            <person name="Zhang M."/>
        </authorList>
    </citation>
    <scope>NUCLEOTIDE SEQUENCE</scope>
</reference>
<dbReference type="EMBL" id="KJ461445">
    <property type="protein sequence ID" value="AHY20351.1"/>
    <property type="molecule type" value="Genomic_DNA"/>
</dbReference>
<name>A0A023VX60_BRAJU</name>
<dbReference type="AlphaFoldDB" id="A0A023VX60"/>
<protein>
    <submittedName>
        <fullName evidence="1">Uncharacterized protein</fullName>
    </submittedName>
</protein>
<geneLocation type="mitochondrion" evidence="1"/>
<proteinExistence type="predicted"/>